<organism evidence="1">
    <name type="scientific">hydrothermal vent metagenome</name>
    <dbReference type="NCBI Taxonomy" id="652676"/>
    <lineage>
        <taxon>unclassified sequences</taxon>
        <taxon>metagenomes</taxon>
        <taxon>ecological metagenomes</taxon>
    </lineage>
</organism>
<sequence>MQAGVSTMEINDRVEAYIVNTLDAIPACKGQYAYALNTSVNDVVCHGVPNVGQRLKPKKIS</sequence>
<dbReference type="Gene3D" id="3.90.230.10">
    <property type="entry name" value="Creatinase/methionine aminopeptidase superfamily"/>
    <property type="match status" value="1"/>
</dbReference>
<reference evidence="1" key="1">
    <citation type="submission" date="2018-06" db="EMBL/GenBank/DDBJ databases">
        <authorList>
            <person name="Zhirakovskaya E."/>
        </authorList>
    </citation>
    <scope>NUCLEOTIDE SEQUENCE</scope>
</reference>
<proteinExistence type="predicted"/>
<dbReference type="EMBL" id="UOFJ01000641">
    <property type="protein sequence ID" value="VAW72106.1"/>
    <property type="molecule type" value="Genomic_DNA"/>
</dbReference>
<dbReference type="SUPFAM" id="SSF55920">
    <property type="entry name" value="Creatinase/aminopeptidase"/>
    <property type="match status" value="1"/>
</dbReference>
<evidence type="ECO:0000313" key="1">
    <source>
        <dbReference type="EMBL" id="VAW72106.1"/>
    </source>
</evidence>
<dbReference type="EC" id="3.4.11.18" evidence="1"/>
<keyword evidence="1" id="KW-0031">Aminopeptidase</keyword>
<keyword evidence="1" id="KW-0645">Protease</keyword>
<protein>
    <submittedName>
        <fullName evidence="1">Methionine aminopeptidase</fullName>
        <ecNumber evidence="1">3.4.11.18</ecNumber>
    </submittedName>
</protein>
<name>A0A3B0YUB7_9ZZZZ</name>
<gene>
    <name evidence="1" type="ORF">MNBD_GAMMA10-972</name>
</gene>
<dbReference type="InterPro" id="IPR036005">
    <property type="entry name" value="Creatinase/aminopeptidase-like"/>
</dbReference>
<keyword evidence="1" id="KW-0378">Hydrolase</keyword>
<dbReference type="GO" id="GO:0004239">
    <property type="term" value="F:initiator methionyl aminopeptidase activity"/>
    <property type="evidence" value="ECO:0007669"/>
    <property type="project" value="UniProtKB-EC"/>
</dbReference>
<dbReference type="AlphaFoldDB" id="A0A3B0YUB7"/>
<accession>A0A3B0YUB7</accession>